<proteinExistence type="inferred from homology"/>
<dbReference type="InterPro" id="IPR019587">
    <property type="entry name" value="Polyketide_cyclase/dehydratase"/>
</dbReference>
<evidence type="ECO:0000256" key="2">
    <source>
        <dbReference type="ARBA" id="ARBA00010617"/>
    </source>
</evidence>
<dbReference type="GO" id="GO:0016705">
    <property type="term" value="F:oxidoreductase activity, acting on paired donors, with incorporation or reduction of molecular oxygen"/>
    <property type="evidence" value="ECO:0007669"/>
    <property type="project" value="InterPro"/>
</dbReference>
<dbReference type="InterPro" id="IPR023393">
    <property type="entry name" value="START-like_dom_sf"/>
</dbReference>
<keyword evidence="4 8" id="KW-0479">Metal-binding</keyword>
<dbReference type="SUPFAM" id="SSF55961">
    <property type="entry name" value="Bet v1-like"/>
    <property type="match status" value="1"/>
</dbReference>
<dbReference type="GO" id="GO:0020037">
    <property type="term" value="F:heme binding"/>
    <property type="evidence" value="ECO:0007669"/>
    <property type="project" value="InterPro"/>
</dbReference>
<dbReference type="PANTHER" id="PTHR24286:SF24">
    <property type="entry name" value="LANOSTEROL 14-ALPHA DEMETHYLASE"/>
    <property type="match status" value="1"/>
</dbReference>
<keyword evidence="5" id="KW-0560">Oxidoreductase</keyword>
<evidence type="ECO:0000256" key="7">
    <source>
        <dbReference type="ARBA" id="ARBA00023033"/>
    </source>
</evidence>
<gene>
    <name evidence="9" type="ORF">PPSIR1_33239</name>
</gene>
<dbReference type="InterPro" id="IPR002401">
    <property type="entry name" value="Cyt_P450_E_grp-I"/>
</dbReference>
<comment type="similarity">
    <text evidence="2">Belongs to the cytochrome P450 family.</text>
</comment>
<dbReference type="CDD" id="cd07822">
    <property type="entry name" value="SRPBCC_4"/>
    <property type="match status" value="1"/>
</dbReference>
<dbReference type="InterPro" id="IPR001128">
    <property type="entry name" value="Cyt_P450"/>
</dbReference>
<evidence type="ECO:0000256" key="4">
    <source>
        <dbReference type="ARBA" id="ARBA00022723"/>
    </source>
</evidence>
<dbReference type="GO" id="GO:0016125">
    <property type="term" value="P:sterol metabolic process"/>
    <property type="evidence" value="ECO:0007669"/>
    <property type="project" value="TreeGrafter"/>
</dbReference>
<evidence type="ECO:0000256" key="8">
    <source>
        <dbReference type="PIRSR" id="PIRSR602401-1"/>
    </source>
</evidence>
<dbReference type="SUPFAM" id="SSF48264">
    <property type="entry name" value="Cytochrome P450"/>
    <property type="match status" value="1"/>
</dbReference>
<dbReference type="STRING" id="391625.PPSIR1_33239"/>
<dbReference type="Gene3D" id="3.30.530.20">
    <property type="match status" value="1"/>
</dbReference>
<dbReference type="EMBL" id="ABCS01000030">
    <property type="protein sequence ID" value="EDM78481.1"/>
    <property type="molecule type" value="Genomic_DNA"/>
</dbReference>
<comment type="cofactor">
    <cofactor evidence="1 8">
        <name>heme</name>
        <dbReference type="ChEBI" id="CHEBI:30413"/>
    </cofactor>
</comment>
<reference evidence="9 10" key="1">
    <citation type="submission" date="2007-06" db="EMBL/GenBank/DDBJ databases">
        <authorList>
            <person name="Shimkets L."/>
            <person name="Ferriera S."/>
            <person name="Johnson J."/>
            <person name="Kravitz S."/>
            <person name="Beeson K."/>
            <person name="Sutton G."/>
            <person name="Rogers Y.-H."/>
            <person name="Friedman R."/>
            <person name="Frazier M."/>
            <person name="Venter J.C."/>
        </authorList>
    </citation>
    <scope>NUCLEOTIDE SEQUENCE [LARGE SCALE GENOMIC DNA]</scope>
    <source>
        <strain evidence="9 10">SIR-1</strain>
    </source>
</reference>
<keyword evidence="3 8" id="KW-0349">Heme</keyword>
<keyword evidence="7" id="KW-0503">Monooxygenase</keyword>
<dbReference type="Pfam" id="PF00067">
    <property type="entry name" value="p450"/>
    <property type="match status" value="1"/>
</dbReference>
<evidence type="ECO:0000256" key="3">
    <source>
        <dbReference type="ARBA" id="ARBA00022617"/>
    </source>
</evidence>
<accession>A6G6K4</accession>
<evidence type="ECO:0000256" key="6">
    <source>
        <dbReference type="ARBA" id="ARBA00023004"/>
    </source>
</evidence>
<sequence>MTTVRSELPIELGLDEAWALLTDFRGWSSWNPFVVGVSGAPRPSPGARVHLDIRWADGSGTRAVDEITEVVERGTRRSFRWSYRGGLQRAGLLRVERVLVLEQTGAGRCRYLSEERFFGPLAPVVPLAKIRESSDRMAAAFAGACARQAEQTEPVGEAPSGCPFSGASTSSGPRFGAEPPMVSGALPLLGHMAEFRSQHRALFERGQREHGPVFAVALGPWRCAVVSGPEANAVFYGRTDHELLTEGPYAYLRKMFGRVGLTQTPKDYVAERHILRAPFKARLMEGNLGVIDEVVLRFIDGLDDAGEFDLVPTVEGLLQEISARVLMGEDFHARMDAEFWALYGDLAAGLDQALPPWLPLPRFIRRDIARARLHRKLGALIEERRELSRQGRQPEDLLQALVDARLEDGSVLPVERVVDYVLALVFAGFETTTGHAAWGVILLLQHRVHLERIRGQVDVALEGVERIDRKALATLAPVRDALRETERIMPVADRHVRQADAPVEIGGYTIPAGWLLMSGVALTHRMPELYAEPEVYDPQRFERGEGKGKFTLVGFGGGSHRCTGVTLAYNEMTILLARLVQRLELELVAPKVPEIADTMGVLGPEPTRVGYRRRVSSGFGEGGRL</sequence>
<feature type="binding site" description="axial binding residue" evidence="8">
    <location>
        <position position="562"/>
    </location>
    <ligand>
        <name>heme</name>
        <dbReference type="ChEBI" id="CHEBI:30413"/>
    </ligand>
    <ligandPart>
        <name>Fe</name>
        <dbReference type="ChEBI" id="CHEBI:18248"/>
    </ligandPart>
</feature>
<evidence type="ECO:0000256" key="1">
    <source>
        <dbReference type="ARBA" id="ARBA00001971"/>
    </source>
</evidence>
<name>A6G6K4_9BACT</name>
<keyword evidence="10" id="KW-1185">Reference proteome</keyword>
<protein>
    <submittedName>
        <fullName evidence="9">Cytochrome P450 51</fullName>
    </submittedName>
</protein>
<dbReference type="eggNOG" id="COG2124">
    <property type="taxonomic scope" value="Bacteria"/>
</dbReference>
<evidence type="ECO:0000256" key="5">
    <source>
        <dbReference type="ARBA" id="ARBA00023002"/>
    </source>
</evidence>
<dbReference type="AlphaFoldDB" id="A6G6K4"/>
<dbReference type="Pfam" id="PF10604">
    <property type="entry name" value="Polyketide_cyc2"/>
    <property type="match status" value="1"/>
</dbReference>
<dbReference type="PRINTS" id="PR00463">
    <property type="entry name" value="EP450I"/>
</dbReference>
<dbReference type="PANTHER" id="PTHR24286">
    <property type="entry name" value="CYTOCHROME P450 26"/>
    <property type="match status" value="1"/>
</dbReference>
<dbReference type="CDD" id="cd11042">
    <property type="entry name" value="CYP51-like"/>
    <property type="match status" value="1"/>
</dbReference>
<dbReference type="PRINTS" id="PR00385">
    <property type="entry name" value="P450"/>
</dbReference>
<comment type="caution">
    <text evidence="9">The sequence shown here is derived from an EMBL/GenBank/DDBJ whole genome shotgun (WGS) entry which is preliminary data.</text>
</comment>
<evidence type="ECO:0000313" key="9">
    <source>
        <dbReference type="EMBL" id="EDM78481.1"/>
    </source>
</evidence>
<dbReference type="RefSeq" id="WP_006972353.1">
    <property type="nucleotide sequence ID" value="NZ_ABCS01000030.1"/>
</dbReference>
<dbReference type="Gene3D" id="1.10.630.10">
    <property type="entry name" value="Cytochrome P450"/>
    <property type="match status" value="1"/>
</dbReference>
<dbReference type="OrthoDB" id="9764248at2"/>
<dbReference type="GO" id="GO:0005506">
    <property type="term" value="F:iron ion binding"/>
    <property type="evidence" value="ECO:0007669"/>
    <property type="project" value="InterPro"/>
</dbReference>
<dbReference type="InterPro" id="IPR036396">
    <property type="entry name" value="Cyt_P450_sf"/>
</dbReference>
<organism evidence="9 10">
    <name type="scientific">Plesiocystis pacifica SIR-1</name>
    <dbReference type="NCBI Taxonomy" id="391625"/>
    <lineage>
        <taxon>Bacteria</taxon>
        <taxon>Pseudomonadati</taxon>
        <taxon>Myxococcota</taxon>
        <taxon>Polyangia</taxon>
        <taxon>Nannocystales</taxon>
        <taxon>Nannocystaceae</taxon>
        <taxon>Plesiocystis</taxon>
    </lineage>
</organism>
<evidence type="ECO:0000313" key="10">
    <source>
        <dbReference type="Proteomes" id="UP000005801"/>
    </source>
</evidence>
<dbReference type="GO" id="GO:0004497">
    <property type="term" value="F:monooxygenase activity"/>
    <property type="evidence" value="ECO:0007669"/>
    <property type="project" value="UniProtKB-KW"/>
</dbReference>
<keyword evidence="6 8" id="KW-0408">Iron</keyword>
<dbReference type="Proteomes" id="UP000005801">
    <property type="component" value="Unassembled WGS sequence"/>
</dbReference>